<dbReference type="InterPro" id="IPR055414">
    <property type="entry name" value="LRR_R13L4/SHOC2-like"/>
</dbReference>
<keyword evidence="4" id="KW-1185">Reference proteome</keyword>
<dbReference type="STRING" id="329046.A0A1Y2CG67"/>
<dbReference type="InterPro" id="IPR001810">
    <property type="entry name" value="F-box_dom"/>
</dbReference>
<name>A0A1Y2CG67_9FUNG</name>
<organism evidence="3 4">
    <name type="scientific">Rhizoclosmatium globosum</name>
    <dbReference type="NCBI Taxonomy" id="329046"/>
    <lineage>
        <taxon>Eukaryota</taxon>
        <taxon>Fungi</taxon>
        <taxon>Fungi incertae sedis</taxon>
        <taxon>Chytridiomycota</taxon>
        <taxon>Chytridiomycota incertae sedis</taxon>
        <taxon>Chytridiomycetes</taxon>
        <taxon>Chytridiales</taxon>
        <taxon>Chytriomycetaceae</taxon>
        <taxon>Rhizoclosmatium</taxon>
    </lineage>
</organism>
<dbReference type="PROSITE" id="PS50181">
    <property type="entry name" value="FBOX"/>
    <property type="match status" value="1"/>
</dbReference>
<comment type="caution">
    <text evidence="3">The sequence shown here is derived from an EMBL/GenBank/DDBJ whole genome shotgun (WGS) entry which is preliminary data.</text>
</comment>
<dbReference type="InterPro" id="IPR036047">
    <property type="entry name" value="F-box-like_dom_sf"/>
</dbReference>
<dbReference type="Pfam" id="PF23598">
    <property type="entry name" value="LRR_14"/>
    <property type="match status" value="1"/>
</dbReference>
<dbReference type="InterPro" id="IPR052592">
    <property type="entry name" value="LRR-RLK"/>
</dbReference>
<keyword evidence="1" id="KW-0677">Repeat</keyword>
<dbReference type="InterPro" id="IPR032675">
    <property type="entry name" value="LRR_dom_sf"/>
</dbReference>
<dbReference type="FunFam" id="3.80.10.10:FF:000186">
    <property type="entry name" value="LRR receptor-like serine/threonine-protein kinase ERECTA"/>
    <property type="match status" value="1"/>
</dbReference>
<evidence type="ECO:0000256" key="1">
    <source>
        <dbReference type="ARBA" id="ARBA00022737"/>
    </source>
</evidence>
<dbReference type="SUPFAM" id="SSF52058">
    <property type="entry name" value="L domain-like"/>
    <property type="match status" value="1"/>
</dbReference>
<dbReference type="Pfam" id="PF00646">
    <property type="entry name" value="F-box"/>
    <property type="match status" value="1"/>
</dbReference>
<sequence length="399" mass="44879">MHNDSPSPSAQPPPVITLESIYHLLVNLQSRFDSHLVSQSVLSNKVECIQNDLSAVRETLLHTHNSVVKLCNPATKYYTRITDLPLELLTLVLSWLDPDVVFKYRRVCKAFDATLMTNQFSVLAVRRYVASDEDHAEVRRECEEDKTLELFGWGTHNIGKLFIGFPKQFQEAAVDYLFPDLESLEIRFTSHNFCKNNSIPTAFGRLHQLKALIIESSGFVGPFPKELCNSTQLEILNLSDVPLNQQLPVAITRIKVLESLTLLNCGLHGSIPAAIGCLINLRHLSLARNNLMGNIPTELGNLQNLLYLALESNKLSGRIPQALCKLEKLERLCLEHNHLTGVIPKEFGNCRKLEYLKMKNNELDGPIPIELGSLPLLRICDLSENHGLTCDFAMHSLKL</sequence>
<dbReference type="SUPFAM" id="SSF81383">
    <property type="entry name" value="F-box domain"/>
    <property type="match status" value="1"/>
</dbReference>
<evidence type="ECO:0000313" key="3">
    <source>
        <dbReference type="EMBL" id="ORY45305.1"/>
    </source>
</evidence>
<reference evidence="3 4" key="1">
    <citation type="submission" date="2016-07" db="EMBL/GenBank/DDBJ databases">
        <title>Pervasive Adenine N6-methylation of Active Genes in Fungi.</title>
        <authorList>
            <consortium name="DOE Joint Genome Institute"/>
            <person name="Mondo S.J."/>
            <person name="Dannebaum R.O."/>
            <person name="Kuo R.C."/>
            <person name="Labutti K."/>
            <person name="Haridas S."/>
            <person name="Kuo A."/>
            <person name="Salamov A."/>
            <person name="Ahrendt S.R."/>
            <person name="Lipzen A."/>
            <person name="Sullivan W."/>
            <person name="Andreopoulos W.B."/>
            <person name="Clum A."/>
            <person name="Lindquist E."/>
            <person name="Daum C."/>
            <person name="Ramamoorthy G.K."/>
            <person name="Gryganskyi A."/>
            <person name="Culley D."/>
            <person name="Magnuson J.K."/>
            <person name="James T.Y."/>
            <person name="O'Malley M.A."/>
            <person name="Stajich J.E."/>
            <person name="Spatafora J.W."/>
            <person name="Visel A."/>
            <person name="Grigoriev I.V."/>
        </authorList>
    </citation>
    <scope>NUCLEOTIDE SEQUENCE [LARGE SCALE GENOMIC DNA]</scope>
    <source>
        <strain evidence="3 4">JEL800</strain>
    </source>
</reference>
<dbReference type="PANTHER" id="PTHR48054:SF82">
    <property type="entry name" value="LRR RECEPTOR-LIKE SERINE_THREONINE-PROTEIN KINASE FLS2"/>
    <property type="match status" value="1"/>
</dbReference>
<dbReference type="OrthoDB" id="676979at2759"/>
<proteinExistence type="predicted"/>
<dbReference type="Proteomes" id="UP000193642">
    <property type="component" value="Unassembled WGS sequence"/>
</dbReference>
<accession>A0A1Y2CG67</accession>
<gene>
    <name evidence="3" type="ORF">BCR33DRAFT_784695</name>
</gene>
<evidence type="ECO:0000259" key="2">
    <source>
        <dbReference type="PROSITE" id="PS50181"/>
    </source>
</evidence>
<feature type="domain" description="F-box" evidence="2">
    <location>
        <begin position="78"/>
        <end position="128"/>
    </location>
</feature>
<dbReference type="AlphaFoldDB" id="A0A1Y2CG67"/>
<dbReference type="PANTHER" id="PTHR48054">
    <property type="entry name" value="RECEPTOR KINASE-LIKE PROTEIN XA21"/>
    <property type="match status" value="1"/>
</dbReference>
<evidence type="ECO:0000313" key="4">
    <source>
        <dbReference type="Proteomes" id="UP000193642"/>
    </source>
</evidence>
<dbReference type="Gene3D" id="3.80.10.10">
    <property type="entry name" value="Ribonuclease Inhibitor"/>
    <property type="match status" value="2"/>
</dbReference>
<protein>
    <submittedName>
        <fullName evidence="3">L domain-like protein</fullName>
    </submittedName>
</protein>
<dbReference type="EMBL" id="MCGO01000020">
    <property type="protein sequence ID" value="ORY45305.1"/>
    <property type="molecule type" value="Genomic_DNA"/>
</dbReference>